<dbReference type="Pfam" id="PF10230">
    <property type="entry name" value="LIDHydrolase"/>
    <property type="match status" value="1"/>
</dbReference>
<keyword evidence="10" id="KW-1185">Reference proteome</keyword>
<evidence type="ECO:0000256" key="2">
    <source>
        <dbReference type="ARBA" id="ARBA00008300"/>
    </source>
</evidence>
<dbReference type="OrthoDB" id="448051at2759"/>
<comment type="subcellular location">
    <subcellularLocation>
        <location evidence="1">Lipid droplet</location>
    </subcellularLocation>
</comment>
<dbReference type="Proteomes" id="UP000479000">
    <property type="component" value="Unassembled WGS sequence"/>
</dbReference>
<dbReference type="AlphaFoldDB" id="A0A6H5H4R1"/>
<dbReference type="PANTHER" id="PTHR13390:SF0">
    <property type="entry name" value="LIPID DROPLET-ASSOCIATED HYDROLASE"/>
    <property type="match status" value="1"/>
</dbReference>
<keyword evidence="4" id="KW-0551">Lipid droplet</keyword>
<evidence type="ECO:0000256" key="4">
    <source>
        <dbReference type="ARBA" id="ARBA00022677"/>
    </source>
</evidence>
<dbReference type="InterPro" id="IPR019363">
    <property type="entry name" value="LDAH"/>
</dbReference>
<evidence type="ECO:0000313" key="10">
    <source>
        <dbReference type="Proteomes" id="UP000479000"/>
    </source>
</evidence>
<evidence type="ECO:0000313" key="9">
    <source>
        <dbReference type="EMBL" id="CAB0010488.1"/>
    </source>
</evidence>
<evidence type="ECO:0000256" key="1">
    <source>
        <dbReference type="ARBA" id="ARBA00004502"/>
    </source>
</evidence>
<comment type="catalytic activity">
    <reaction evidence="8">
        <text>a cholesterol ester + H2O = cholesterol + a fatty acid + H(+)</text>
        <dbReference type="Rhea" id="RHEA:36403"/>
        <dbReference type="ChEBI" id="CHEBI:15377"/>
        <dbReference type="ChEBI" id="CHEBI:15378"/>
        <dbReference type="ChEBI" id="CHEBI:16113"/>
        <dbReference type="ChEBI" id="CHEBI:17002"/>
        <dbReference type="ChEBI" id="CHEBI:28868"/>
        <dbReference type="EC" id="3.1.1.13"/>
    </reaction>
    <physiologicalReaction direction="left-to-right" evidence="8">
        <dbReference type="Rhea" id="RHEA:36404"/>
    </physiologicalReaction>
</comment>
<proteinExistence type="inferred from homology"/>
<evidence type="ECO:0000256" key="5">
    <source>
        <dbReference type="ARBA" id="ARBA00022801"/>
    </source>
</evidence>
<dbReference type="GO" id="GO:0004771">
    <property type="term" value="F:sterol ester esterase activity"/>
    <property type="evidence" value="ECO:0007669"/>
    <property type="project" value="UniProtKB-EC"/>
</dbReference>
<dbReference type="GO" id="GO:0019915">
    <property type="term" value="P:lipid storage"/>
    <property type="evidence" value="ECO:0007669"/>
    <property type="project" value="InterPro"/>
</dbReference>
<name>A0A6H5H4R1_9HEMI</name>
<dbReference type="InterPro" id="IPR029058">
    <property type="entry name" value="AB_hydrolase_fold"/>
</dbReference>
<dbReference type="Gene3D" id="3.40.50.1820">
    <property type="entry name" value="alpha/beta hydrolase"/>
    <property type="match status" value="1"/>
</dbReference>
<sequence>MVTKFQSGYEKWVVVNEVPTCIQTYGAEIGEEIKSDTIIVVVPGNPGVTDFYVSFMKSLQLKCGQHPVWVVGHAGHEFHPECPSLTKRPELFNLAAQVKHKVDFITKHIPNDRKVILIGHSIGAKICVELMKNEMINKRVNQMHLLFPTLEHIAETKNGRWFQSVLSRLAPILTFLTCVLVACTPEFLRFYIIKTGSMVKFRTTNVDDSIVHGVMKLVKPPIIRQTIFLAKDEMMEVQELDHEVYLRHGSKIVAYYAQEDGWSPLAHRENLKSRYPYVTAPVMEGKFEHAFMIHCASEMAEKVAISIQKKNDENS</sequence>
<dbReference type="PANTHER" id="PTHR13390">
    <property type="entry name" value="LIPASE"/>
    <property type="match status" value="1"/>
</dbReference>
<evidence type="ECO:0000256" key="8">
    <source>
        <dbReference type="ARBA" id="ARBA00049527"/>
    </source>
</evidence>
<protein>
    <recommendedName>
        <fullName evidence="3">Lipid droplet-associated hydrolase</fullName>
        <ecNumber evidence="7">3.1.1.13</ecNumber>
    </recommendedName>
    <alternativeName>
        <fullName evidence="6">Lipid droplet-associated serine hydrolase</fullName>
    </alternativeName>
</protein>
<evidence type="ECO:0000256" key="3">
    <source>
        <dbReference type="ARBA" id="ARBA00019242"/>
    </source>
</evidence>
<comment type="similarity">
    <text evidence="2">Belongs to the AB hydrolase superfamily. LDAH family.</text>
</comment>
<evidence type="ECO:0000256" key="7">
    <source>
        <dbReference type="ARBA" id="ARBA00039150"/>
    </source>
</evidence>
<reference evidence="9 10" key="1">
    <citation type="submission" date="2020-02" db="EMBL/GenBank/DDBJ databases">
        <authorList>
            <person name="Ferguson B K."/>
        </authorList>
    </citation>
    <scope>NUCLEOTIDE SEQUENCE [LARGE SCALE GENOMIC DNA]</scope>
</reference>
<keyword evidence="5" id="KW-0378">Hydrolase</keyword>
<evidence type="ECO:0000256" key="6">
    <source>
        <dbReference type="ARBA" id="ARBA00031924"/>
    </source>
</evidence>
<organism evidence="9 10">
    <name type="scientific">Nesidiocoris tenuis</name>
    <dbReference type="NCBI Taxonomy" id="355587"/>
    <lineage>
        <taxon>Eukaryota</taxon>
        <taxon>Metazoa</taxon>
        <taxon>Ecdysozoa</taxon>
        <taxon>Arthropoda</taxon>
        <taxon>Hexapoda</taxon>
        <taxon>Insecta</taxon>
        <taxon>Pterygota</taxon>
        <taxon>Neoptera</taxon>
        <taxon>Paraneoptera</taxon>
        <taxon>Hemiptera</taxon>
        <taxon>Heteroptera</taxon>
        <taxon>Panheteroptera</taxon>
        <taxon>Cimicomorpha</taxon>
        <taxon>Miridae</taxon>
        <taxon>Dicyphina</taxon>
        <taxon>Nesidiocoris</taxon>
    </lineage>
</organism>
<dbReference type="EMBL" id="CADCXU010023042">
    <property type="protein sequence ID" value="CAB0010488.1"/>
    <property type="molecule type" value="Genomic_DNA"/>
</dbReference>
<accession>A0A6H5H4R1</accession>
<dbReference type="SUPFAM" id="SSF53474">
    <property type="entry name" value="alpha/beta-Hydrolases"/>
    <property type="match status" value="1"/>
</dbReference>
<gene>
    <name evidence="9" type="ORF">NTEN_LOCUS15532</name>
</gene>
<dbReference type="EC" id="3.1.1.13" evidence="7"/>
<dbReference type="GO" id="GO:0005811">
    <property type="term" value="C:lipid droplet"/>
    <property type="evidence" value="ECO:0007669"/>
    <property type="project" value="UniProtKB-SubCell"/>
</dbReference>